<keyword evidence="2" id="KW-1185">Reference proteome</keyword>
<evidence type="ECO:0000313" key="1">
    <source>
        <dbReference type="EMBL" id="AQT28502.1"/>
    </source>
</evidence>
<reference evidence="1 2" key="1">
    <citation type="submission" date="2017-01" db="EMBL/GenBank/DDBJ databases">
        <authorList>
            <person name="Mah S.A."/>
            <person name="Swanson W.J."/>
            <person name="Moy G.W."/>
            <person name="Vacquier V.D."/>
        </authorList>
    </citation>
    <scope>NUCLEOTIDE SEQUENCE [LARGE SCALE GENOMIC DNA]</scope>
</reference>
<protein>
    <submittedName>
        <fullName evidence="1">Putative membrane protein</fullName>
    </submittedName>
</protein>
<evidence type="ECO:0000313" key="2">
    <source>
        <dbReference type="Proteomes" id="UP000221250"/>
    </source>
</evidence>
<gene>
    <name evidence="1" type="ORF">YOLOSWAG_15</name>
</gene>
<proteinExistence type="predicted"/>
<organism evidence="1 2">
    <name type="scientific">Erwinia phage vB_EamM_Yoloswag</name>
    <dbReference type="NCBI Taxonomy" id="1958956"/>
    <lineage>
        <taxon>Viruses</taxon>
        <taxon>Duplodnaviria</taxon>
        <taxon>Heunggongvirae</taxon>
        <taxon>Uroviricota</taxon>
        <taxon>Caudoviricetes</taxon>
        <taxon>Yoloswagvirus</taxon>
        <taxon>Yoloswagvirus yoloswag</taxon>
    </lineage>
</organism>
<dbReference type="EMBL" id="KY448244">
    <property type="protein sequence ID" value="AQT28502.1"/>
    <property type="molecule type" value="Genomic_DNA"/>
</dbReference>
<accession>A0A1S6L2U7</accession>
<sequence>MITTQQVEKRLGQVNFTQFNRPTETEIKAINLEGRSRILKNAEHDGLCERSDKYFEFCWMTVGRFCSQSYNAVEIAYLVGMQPINVAAAIQQYGHDWTYRLFTLKRFVGVDRGRHTIMQSTNWFWSPAEIAHRVNDVICNTRQAKLLHKIRNNRIEEIKTVLNAAPYAILSLIDQKRVPVFRDCRWKQEANRPKGNAMTVKRRIDHELAVCSAPRDVTLPRPTVFTRRDGSSYQYNS</sequence>
<dbReference type="Proteomes" id="UP000221250">
    <property type="component" value="Segment"/>
</dbReference>
<name>A0A1S6L2U7_9CAUD</name>